<dbReference type="Proteomes" id="UP000242847">
    <property type="component" value="Unassembled WGS sequence"/>
</dbReference>
<comment type="caution">
    <text evidence="1">The sequence shown here is derived from an EMBL/GenBank/DDBJ whole genome shotgun (WGS) entry which is preliminary data.</text>
</comment>
<dbReference type="STRING" id="254161.SAMN05216256_11866"/>
<evidence type="ECO:0000313" key="1">
    <source>
        <dbReference type="EMBL" id="ONM44632.1"/>
    </source>
</evidence>
<dbReference type="RefSeq" id="WP_083725957.1">
    <property type="nucleotide sequence ID" value="NZ_FOUD01000018.1"/>
</dbReference>
<accession>A0A1S8DJ04</accession>
<gene>
    <name evidence="1" type="ORF">BXT89_06735</name>
</gene>
<dbReference type="PANTHER" id="PTHR40691:SF3">
    <property type="entry name" value="(NA+)-NQR MATURATION NQRM"/>
    <property type="match status" value="1"/>
</dbReference>
<organism evidence="1 2">
    <name type="scientific">Halopseudomonas pachastrellae</name>
    <dbReference type="NCBI Taxonomy" id="254161"/>
    <lineage>
        <taxon>Bacteria</taxon>
        <taxon>Pseudomonadati</taxon>
        <taxon>Pseudomonadota</taxon>
        <taxon>Gammaproteobacteria</taxon>
        <taxon>Pseudomonadales</taxon>
        <taxon>Pseudomonadaceae</taxon>
        <taxon>Halopseudomonas</taxon>
    </lineage>
</organism>
<dbReference type="EMBL" id="MUBC01000011">
    <property type="protein sequence ID" value="ONM44632.1"/>
    <property type="molecule type" value="Genomic_DNA"/>
</dbReference>
<sequence>MVWLLAFALMLLLFAGMAVGVMMGRKPIAGSCGGIGAVGVDKACGICGGDTTKCEEASANAGVVQRPRTDLAHDATKVD</sequence>
<keyword evidence="2" id="KW-1185">Reference proteome</keyword>
<dbReference type="InterPro" id="IPR007495">
    <property type="entry name" value="NqrM"/>
</dbReference>
<dbReference type="AlphaFoldDB" id="A0A1S8DJ04"/>
<name>A0A1S8DJ04_9GAMM</name>
<proteinExistence type="predicted"/>
<dbReference type="Pfam" id="PF04400">
    <property type="entry name" value="NqrM"/>
    <property type="match status" value="1"/>
</dbReference>
<evidence type="ECO:0000313" key="2">
    <source>
        <dbReference type="Proteomes" id="UP000242847"/>
    </source>
</evidence>
<protein>
    <submittedName>
        <fullName evidence="1">ApbE family protein</fullName>
    </submittedName>
</protein>
<dbReference type="PANTHER" id="PTHR40691">
    <property type="entry name" value="(NA+)-NQR MATURATION NQRM"/>
    <property type="match status" value="1"/>
</dbReference>
<dbReference type="OrthoDB" id="5296227at2"/>
<reference evidence="1 2" key="1">
    <citation type="submission" date="2017-01" db="EMBL/GenBank/DDBJ databases">
        <title>Draft genome sequence of Pseudomonas pachastrellae type strain CCUG 46540T from a deep sea.</title>
        <authorList>
            <person name="Gomila M."/>
            <person name="Mulet M."/>
            <person name="Lalucat J."/>
            <person name="Garcia-Valdes E."/>
        </authorList>
    </citation>
    <scope>NUCLEOTIDE SEQUENCE [LARGE SCALE GENOMIC DNA]</scope>
    <source>
        <strain evidence="1 2">CCUG 46540</strain>
    </source>
</reference>